<evidence type="ECO:0000313" key="2">
    <source>
        <dbReference type="EMBL" id="CAI9272869.1"/>
    </source>
</evidence>
<dbReference type="PANTHER" id="PTHR45763">
    <property type="entry name" value="HYDROLASE, ALPHA/BETA FOLD FAMILY PROTEIN, EXPRESSED-RELATED"/>
    <property type="match status" value="1"/>
</dbReference>
<feature type="domain" description="AB hydrolase-1" evidence="1">
    <location>
        <begin position="98"/>
        <end position="359"/>
    </location>
</feature>
<dbReference type="InterPro" id="IPR000073">
    <property type="entry name" value="AB_hydrolase_1"/>
</dbReference>
<reference evidence="2" key="1">
    <citation type="submission" date="2023-04" db="EMBL/GenBank/DDBJ databases">
        <authorList>
            <person name="Vijverberg K."/>
            <person name="Xiong W."/>
            <person name="Schranz E."/>
        </authorList>
    </citation>
    <scope>NUCLEOTIDE SEQUENCE</scope>
</reference>
<dbReference type="Pfam" id="PF12697">
    <property type="entry name" value="Abhydrolase_6"/>
    <property type="match status" value="1"/>
</dbReference>
<evidence type="ECO:0000259" key="1">
    <source>
        <dbReference type="Pfam" id="PF12697"/>
    </source>
</evidence>
<proteinExistence type="predicted"/>
<sequence>MAKRQTMEAVDRTMQDITGEKLPFNGKKIIMECDFRQTSSSVSSCYMITCYFSPMKISALPVSLHLNLCSTFFRNDCKGSNCSGGECGVSKDRAKYKIIVIHGFDSSKDMKLPISQELIEELQIYFLSFDRAGYGESDPHPKRSVKSEAFDVQELADKLQIGSKFYIIGLSMGAYAVWSCLRYIPHRLSGVSLVVPFVDYWWPCLPSDLAKEVFELLLVQDRWTFRVAHYAPWLFHWWMNQKLFPSLSIMAGNMNIFCQPDLEFLKNLPPNPDDNTQEKTRQQGVYESLYRDIMAGYGKWEFDPMDITNPWPDNNGAAHIWQGFEDKIIPYKVNRFLSEKIPFIRYHEVKGKGHFLPFESGICEEIVRTLLA</sequence>
<protein>
    <recommendedName>
        <fullName evidence="1">AB hydrolase-1 domain-containing protein</fullName>
    </recommendedName>
</protein>
<dbReference type="SUPFAM" id="SSF53474">
    <property type="entry name" value="alpha/beta-Hydrolases"/>
    <property type="match status" value="1"/>
</dbReference>
<keyword evidence="3" id="KW-1185">Reference proteome</keyword>
<accession>A0AA35YF95</accession>
<dbReference type="InterPro" id="IPR029058">
    <property type="entry name" value="AB_hydrolase_fold"/>
</dbReference>
<evidence type="ECO:0000313" key="3">
    <source>
        <dbReference type="Proteomes" id="UP001177003"/>
    </source>
</evidence>
<dbReference type="Proteomes" id="UP001177003">
    <property type="component" value="Chromosome 2"/>
</dbReference>
<dbReference type="FunFam" id="3.40.50.1820:FF:000270">
    <property type="entry name" value="Alpha/beta-Hydrolases superfamily protein"/>
    <property type="match status" value="1"/>
</dbReference>
<dbReference type="PANTHER" id="PTHR45763:SF21">
    <property type="entry name" value="ALPHA_BETA-HYDROLASES SUPERFAMILY PROTEIN"/>
    <property type="match status" value="1"/>
</dbReference>
<gene>
    <name evidence="2" type="ORF">LSALG_LOCUS13050</name>
</gene>
<dbReference type="AlphaFoldDB" id="A0AA35YF95"/>
<name>A0AA35YF95_LACSI</name>
<organism evidence="2 3">
    <name type="scientific">Lactuca saligna</name>
    <name type="common">Willowleaf lettuce</name>
    <dbReference type="NCBI Taxonomy" id="75948"/>
    <lineage>
        <taxon>Eukaryota</taxon>
        <taxon>Viridiplantae</taxon>
        <taxon>Streptophyta</taxon>
        <taxon>Embryophyta</taxon>
        <taxon>Tracheophyta</taxon>
        <taxon>Spermatophyta</taxon>
        <taxon>Magnoliopsida</taxon>
        <taxon>eudicotyledons</taxon>
        <taxon>Gunneridae</taxon>
        <taxon>Pentapetalae</taxon>
        <taxon>asterids</taxon>
        <taxon>campanulids</taxon>
        <taxon>Asterales</taxon>
        <taxon>Asteraceae</taxon>
        <taxon>Cichorioideae</taxon>
        <taxon>Cichorieae</taxon>
        <taxon>Lactucinae</taxon>
        <taxon>Lactuca</taxon>
    </lineage>
</organism>
<dbReference type="Gene3D" id="3.40.50.1820">
    <property type="entry name" value="alpha/beta hydrolase"/>
    <property type="match status" value="1"/>
</dbReference>
<dbReference type="EMBL" id="OX465078">
    <property type="protein sequence ID" value="CAI9272869.1"/>
    <property type="molecule type" value="Genomic_DNA"/>
</dbReference>
<dbReference type="GO" id="GO:0016787">
    <property type="term" value="F:hydrolase activity"/>
    <property type="evidence" value="ECO:0007669"/>
    <property type="project" value="UniProtKB-ARBA"/>
</dbReference>